<evidence type="ECO:0000313" key="2">
    <source>
        <dbReference type="Proteomes" id="UP000233467"/>
    </source>
</evidence>
<reference evidence="1 2" key="1">
    <citation type="journal article" date="2017" name="Front. Microbiol.">
        <title>Strong Genomic and Phenotypic Heterogeneity in the Aeromonas sobria Species Complex.</title>
        <authorList>
            <person name="Gauthier J."/>
            <person name="Vincent A.T."/>
            <person name="Charette S.J."/>
            <person name="Derome N."/>
        </authorList>
    </citation>
    <scope>NUCLEOTIDE SEQUENCE [LARGE SCALE GENOMIC DNA]</scope>
    <source>
        <strain evidence="1 2">TM18</strain>
    </source>
</reference>
<name>A0A2N3IZD8_AERSO</name>
<evidence type="ECO:0000313" key="1">
    <source>
        <dbReference type="EMBL" id="PKQ78348.1"/>
    </source>
</evidence>
<organism evidence="1 2">
    <name type="scientific">Aeromonas sobria</name>
    <dbReference type="NCBI Taxonomy" id="646"/>
    <lineage>
        <taxon>Bacteria</taxon>
        <taxon>Pseudomonadati</taxon>
        <taxon>Pseudomonadota</taxon>
        <taxon>Gammaproteobacteria</taxon>
        <taxon>Aeromonadales</taxon>
        <taxon>Aeromonadaceae</taxon>
        <taxon>Aeromonas</taxon>
    </lineage>
</organism>
<dbReference type="Proteomes" id="UP000233467">
    <property type="component" value="Unassembled WGS sequence"/>
</dbReference>
<sequence length="331" mass="35204">MKKTTLWLAMVGALGLAGCGGGGGDSGGGGTTPPEPQPRALPDAGVYLPVLMDAQGQLINRPVNDSYRAMGFVYPASTEGTGWAMNIAEKRSTTVSTYTFPQGFSSLNKGEGYPLTLSLLVSKSQPSVFDSAEQKSNTNVDGLVKMASVPGTAGSSQSLWVLDYRAVKAKIDSALTIQNWGGQVALQPMVTAPINADSWYNLGESALFQDFKTERSNNGSGVKLTILFKEGCSVSGETEANTQGLNKLTLTGWNNRSCSFNTLKGSADIKDGKIYEGLWETKMRDFANRNASVTAYLTMKPGNSNGQKDMLMIGIPEITGITPFVLEVQPL</sequence>
<comment type="caution">
    <text evidence="1">The sequence shown here is derived from an EMBL/GenBank/DDBJ whole genome shotgun (WGS) entry which is preliminary data.</text>
</comment>
<accession>A0A2N3IZD8</accession>
<gene>
    <name evidence="1" type="ORF">CJP16_10485</name>
</gene>
<protein>
    <submittedName>
        <fullName evidence="1">Uncharacterized protein</fullName>
    </submittedName>
</protein>
<dbReference type="PROSITE" id="PS51257">
    <property type="entry name" value="PROKAR_LIPOPROTEIN"/>
    <property type="match status" value="1"/>
</dbReference>
<proteinExistence type="predicted"/>
<dbReference type="AlphaFoldDB" id="A0A2N3IZD8"/>
<dbReference type="RefSeq" id="WP_101324641.1">
    <property type="nucleotide sequence ID" value="NZ_NQMM01000028.1"/>
</dbReference>
<keyword evidence="2" id="KW-1185">Reference proteome</keyword>
<dbReference type="EMBL" id="NQMM01000028">
    <property type="protein sequence ID" value="PKQ78348.1"/>
    <property type="molecule type" value="Genomic_DNA"/>
</dbReference>